<dbReference type="InterPro" id="IPR036890">
    <property type="entry name" value="HATPase_C_sf"/>
</dbReference>
<protein>
    <recommendedName>
        <fullName evidence="2">histidine kinase</fullName>
        <ecNumber evidence="2">2.7.13.3</ecNumber>
    </recommendedName>
</protein>
<dbReference type="PANTHER" id="PTHR43065">
    <property type="entry name" value="SENSOR HISTIDINE KINASE"/>
    <property type="match status" value="1"/>
</dbReference>
<evidence type="ECO:0000256" key="9">
    <source>
        <dbReference type="PROSITE-ProRule" id="PRU00169"/>
    </source>
</evidence>
<evidence type="ECO:0000313" key="14">
    <source>
        <dbReference type="EMBL" id="MDO1532746.1"/>
    </source>
</evidence>
<name>A0ABT8S5T9_9BURK</name>
<keyword evidence="7" id="KW-0067">ATP-binding</keyword>
<organism evidence="14 15">
    <name type="scientific">Variovorax ginsengisoli</name>
    <dbReference type="NCBI Taxonomy" id="363844"/>
    <lineage>
        <taxon>Bacteria</taxon>
        <taxon>Pseudomonadati</taxon>
        <taxon>Pseudomonadota</taxon>
        <taxon>Betaproteobacteria</taxon>
        <taxon>Burkholderiales</taxon>
        <taxon>Comamonadaceae</taxon>
        <taxon>Variovorax</taxon>
    </lineage>
</organism>
<dbReference type="CDD" id="cd00082">
    <property type="entry name" value="HisKA"/>
    <property type="match status" value="1"/>
</dbReference>
<dbReference type="PROSITE" id="PS50110">
    <property type="entry name" value="RESPONSE_REGULATORY"/>
    <property type="match status" value="1"/>
</dbReference>
<dbReference type="InterPro" id="IPR004358">
    <property type="entry name" value="Sig_transdc_His_kin-like_C"/>
</dbReference>
<evidence type="ECO:0000256" key="1">
    <source>
        <dbReference type="ARBA" id="ARBA00000085"/>
    </source>
</evidence>
<dbReference type="PANTHER" id="PTHR43065:SF49">
    <property type="entry name" value="HISTIDINE KINASE"/>
    <property type="match status" value="1"/>
</dbReference>
<dbReference type="InterPro" id="IPR036097">
    <property type="entry name" value="HisK_dim/P_sf"/>
</dbReference>
<dbReference type="InterPro" id="IPR005467">
    <property type="entry name" value="His_kinase_dom"/>
</dbReference>
<feature type="domain" description="PAC" evidence="13">
    <location>
        <begin position="216"/>
        <end position="268"/>
    </location>
</feature>
<keyword evidence="4" id="KW-0808">Transferase</keyword>
<evidence type="ECO:0000259" key="12">
    <source>
        <dbReference type="PROSITE" id="PS50112"/>
    </source>
</evidence>
<dbReference type="SUPFAM" id="SSF47384">
    <property type="entry name" value="Homodimeric domain of signal transducing histidine kinase"/>
    <property type="match status" value="1"/>
</dbReference>
<dbReference type="Gene3D" id="3.30.450.20">
    <property type="entry name" value="PAS domain"/>
    <property type="match status" value="2"/>
</dbReference>
<evidence type="ECO:0000256" key="2">
    <source>
        <dbReference type="ARBA" id="ARBA00012438"/>
    </source>
</evidence>
<dbReference type="CDD" id="cd00130">
    <property type="entry name" value="PAS"/>
    <property type="match status" value="2"/>
</dbReference>
<dbReference type="Pfam" id="PF00072">
    <property type="entry name" value="Response_reg"/>
    <property type="match status" value="1"/>
</dbReference>
<evidence type="ECO:0000256" key="3">
    <source>
        <dbReference type="ARBA" id="ARBA00022553"/>
    </source>
</evidence>
<dbReference type="SUPFAM" id="SSF55785">
    <property type="entry name" value="PYP-like sensor domain (PAS domain)"/>
    <property type="match status" value="2"/>
</dbReference>
<dbReference type="SUPFAM" id="SSF52172">
    <property type="entry name" value="CheY-like"/>
    <property type="match status" value="1"/>
</dbReference>
<dbReference type="Pfam" id="PF02518">
    <property type="entry name" value="HATPase_c"/>
    <property type="match status" value="1"/>
</dbReference>
<sequence>MDYLSNAGSSIQTEERYRLLVDAVVDYAIYMLNPDGIVVSWNSGAERLKGFTASEIIGKHFSTFYLPEDVRNGMPDHALTMARQEGRFESQGWRVCKDGRRFWAQVVVRPIRAPGGELIGYAKVTRDLSERKAAQDALMKSEEQFSLLVQAVTDYAIFMLDADGIVTNWNAGAQRIKGYEPREIIGTHFSRFYRPEDRERGIPAQALATAAAEGRFEGEGWRVRKDGSAFWANVVIDPIYGPHGQVIGFAKVTRDITEKRNTQLALEQAREALFQSQKLDAIGQLTGGVAHDFNNLLMVVLTSLELLRRRVAGDDKLLRLVENAVSAAKRGASLTQRMLAFARRQDLQPAAVDIPALVDGMKDMLERTLGATIHIEEAFEPGLRPVLVDAHQLELALLNLAVNARDAMPEGGRLRFAASEVACTLADHLAPGAFLRLSMTDSGAGMDAATLARALEPFFTTKGVGKGTGLGLAMVHGLAVQSGGKFVLESTAGVGTTATLWLPVASANSQALPAAAPMASVPTDTAPLAPMLVLAVDDDPLVLAGTASMLEDLGHSVLAASSAEEALAMARAAPHIDLVISDQVMPGMSGAHLVEALRKNNPSLPMILASGFAEQPGDLHPSTVKLSKPFDMAQLAHAISQGLRRTRAAQGQEGT</sequence>
<proteinExistence type="predicted"/>
<dbReference type="PROSITE" id="PS50109">
    <property type="entry name" value="HIS_KIN"/>
    <property type="match status" value="1"/>
</dbReference>
<dbReference type="SUPFAM" id="SSF55874">
    <property type="entry name" value="ATPase domain of HSP90 chaperone/DNA topoisomerase II/histidine kinase"/>
    <property type="match status" value="1"/>
</dbReference>
<dbReference type="NCBIfam" id="TIGR00229">
    <property type="entry name" value="sensory_box"/>
    <property type="match status" value="2"/>
</dbReference>
<dbReference type="Gene3D" id="3.40.50.2300">
    <property type="match status" value="1"/>
</dbReference>
<dbReference type="RefSeq" id="WP_301807881.1">
    <property type="nucleotide sequence ID" value="NZ_JAUJZH010000006.1"/>
</dbReference>
<keyword evidence="6" id="KW-0418">Kinase</keyword>
<feature type="domain" description="Response regulatory" evidence="11">
    <location>
        <begin position="532"/>
        <end position="643"/>
    </location>
</feature>
<evidence type="ECO:0000259" key="11">
    <source>
        <dbReference type="PROSITE" id="PS50110"/>
    </source>
</evidence>
<feature type="modified residue" description="4-aspartylphosphate" evidence="9">
    <location>
        <position position="582"/>
    </location>
</feature>
<dbReference type="InterPro" id="IPR000014">
    <property type="entry name" value="PAS"/>
</dbReference>
<feature type="domain" description="PAC" evidence="13">
    <location>
        <begin position="82"/>
        <end position="140"/>
    </location>
</feature>
<dbReference type="SMART" id="SM00388">
    <property type="entry name" value="HisKA"/>
    <property type="match status" value="1"/>
</dbReference>
<evidence type="ECO:0000313" key="15">
    <source>
        <dbReference type="Proteomes" id="UP001169027"/>
    </source>
</evidence>
<evidence type="ECO:0000256" key="6">
    <source>
        <dbReference type="ARBA" id="ARBA00022777"/>
    </source>
</evidence>
<feature type="domain" description="PAS" evidence="12">
    <location>
        <begin position="13"/>
        <end position="69"/>
    </location>
</feature>
<evidence type="ECO:0000256" key="8">
    <source>
        <dbReference type="ARBA" id="ARBA00023012"/>
    </source>
</evidence>
<evidence type="ECO:0000256" key="4">
    <source>
        <dbReference type="ARBA" id="ARBA00022679"/>
    </source>
</evidence>
<evidence type="ECO:0000259" key="13">
    <source>
        <dbReference type="PROSITE" id="PS50113"/>
    </source>
</evidence>
<comment type="caution">
    <text evidence="14">The sequence shown here is derived from an EMBL/GenBank/DDBJ whole genome shotgun (WGS) entry which is preliminary data.</text>
</comment>
<dbReference type="InterPro" id="IPR001789">
    <property type="entry name" value="Sig_transdc_resp-reg_receiver"/>
</dbReference>
<dbReference type="EC" id="2.7.13.3" evidence="2"/>
<dbReference type="PROSITE" id="PS50113">
    <property type="entry name" value="PAC"/>
    <property type="match status" value="2"/>
</dbReference>
<gene>
    <name evidence="14" type="ORF">Q2T77_10640</name>
</gene>
<keyword evidence="3 9" id="KW-0597">Phosphoprotein</keyword>
<accession>A0ABT8S5T9</accession>
<feature type="domain" description="Histidine kinase" evidence="10">
    <location>
        <begin position="288"/>
        <end position="506"/>
    </location>
</feature>
<evidence type="ECO:0000256" key="7">
    <source>
        <dbReference type="ARBA" id="ARBA00022840"/>
    </source>
</evidence>
<keyword evidence="8" id="KW-0902">Two-component regulatory system</keyword>
<dbReference type="Proteomes" id="UP001169027">
    <property type="component" value="Unassembled WGS sequence"/>
</dbReference>
<comment type="catalytic activity">
    <reaction evidence="1">
        <text>ATP + protein L-histidine = ADP + protein N-phospho-L-histidine.</text>
        <dbReference type="EC" id="2.7.13.3"/>
    </reaction>
</comment>
<reference evidence="14" key="1">
    <citation type="submission" date="2023-06" db="EMBL/GenBank/DDBJ databases">
        <authorList>
            <person name="Jiang Y."/>
            <person name="Liu Q."/>
        </authorList>
    </citation>
    <scope>NUCLEOTIDE SEQUENCE</scope>
    <source>
        <strain evidence="14">CGMCC 1.12090</strain>
    </source>
</reference>
<dbReference type="EMBL" id="JAUKVY010000006">
    <property type="protein sequence ID" value="MDO1532746.1"/>
    <property type="molecule type" value="Genomic_DNA"/>
</dbReference>
<dbReference type="InterPro" id="IPR003661">
    <property type="entry name" value="HisK_dim/P_dom"/>
</dbReference>
<dbReference type="SMART" id="SM00091">
    <property type="entry name" value="PAS"/>
    <property type="match status" value="2"/>
</dbReference>
<dbReference type="InterPro" id="IPR003594">
    <property type="entry name" value="HATPase_dom"/>
</dbReference>
<evidence type="ECO:0000259" key="10">
    <source>
        <dbReference type="PROSITE" id="PS50109"/>
    </source>
</evidence>
<dbReference type="Gene3D" id="1.10.287.130">
    <property type="match status" value="1"/>
</dbReference>
<keyword evidence="5" id="KW-0547">Nucleotide-binding</keyword>
<dbReference type="InterPro" id="IPR011006">
    <property type="entry name" value="CheY-like_superfamily"/>
</dbReference>
<keyword evidence="15" id="KW-1185">Reference proteome</keyword>
<dbReference type="SMART" id="SM00387">
    <property type="entry name" value="HATPase_c"/>
    <property type="match status" value="1"/>
</dbReference>
<dbReference type="SMART" id="SM00448">
    <property type="entry name" value="REC"/>
    <property type="match status" value="1"/>
</dbReference>
<dbReference type="InterPro" id="IPR000700">
    <property type="entry name" value="PAS-assoc_C"/>
</dbReference>
<dbReference type="Pfam" id="PF00512">
    <property type="entry name" value="HisKA"/>
    <property type="match status" value="1"/>
</dbReference>
<evidence type="ECO:0000256" key="5">
    <source>
        <dbReference type="ARBA" id="ARBA00022741"/>
    </source>
</evidence>
<dbReference type="Pfam" id="PF00989">
    <property type="entry name" value="PAS"/>
    <property type="match status" value="2"/>
</dbReference>
<dbReference type="InterPro" id="IPR035965">
    <property type="entry name" value="PAS-like_dom_sf"/>
</dbReference>
<feature type="domain" description="PAS" evidence="12">
    <location>
        <begin position="141"/>
        <end position="199"/>
    </location>
</feature>
<dbReference type="InterPro" id="IPR013767">
    <property type="entry name" value="PAS_fold"/>
</dbReference>
<dbReference type="PROSITE" id="PS50112">
    <property type="entry name" value="PAS"/>
    <property type="match status" value="2"/>
</dbReference>
<dbReference type="PRINTS" id="PR00344">
    <property type="entry name" value="BCTRLSENSOR"/>
</dbReference>
<dbReference type="Gene3D" id="3.30.565.10">
    <property type="entry name" value="Histidine kinase-like ATPase, C-terminal domain"/>
    <property type="match status" value="1"/>
</dbReference>
<dbReference type="SMART" id="SM00086">
    <property type="entry name" value="PAC"/>
    <property type="match status" value="2"/>
</dbReference>
<dbReference type="InterPro" id="IPR001610">
    <property type="entry name" value="PAC"/>
</dbReference>